<dbReference type="PANTHER" id="PTHR46481">
    <property type="entry name" value="ZINC FINGER BED DOMAIN-CONTAINING PROTEIN 4"/>
    <property type="match status" value="1"/>
</dbReference>
<dbReference type="OrthoDB" id="4837779at2759"/>
<name>A0A0L6VR44_9BASI</name>
<dbReference type="SUPFAM" id="SSF53098">
    <property type="entry name" value="Ribonuclease H-like"/>
    <property type="match status" value="1"/>
</dbReference>
<dbReference type="VEuPathDB" id="FungiDB:VP01_117g4"/>
<dbReference type="GO" id="GO:0005634">
    <property type="term" value="C:nucleus"/>
    <property type="evidence" value="ECO:0007669"/>
    <property type="project" value="UniProtKB-SubCell"/>
</dbReference>
<evidence type="ECO:0000256" key="2">
    <source>
        <dbReference type="ARBA" id="ARBA00022723"/>
    </source>
</evidence>
<keyword evidence="3" id="KW-0863">Zinc-finger</keyword>
<keyword evidence="2" id="KW-0479">Metal-binding</keyword>
<organism evidence="6 7">
    <name type="scientific">Puccinia sorghi</name>
    <dbReference type="NCBI Taxonomy" id="27349"/>
    <lineage>
        <taxon>Eukaryota</taxon>
        <taxon>Fungi</taxon>
        <taxon>Dikarya</taxon>
        <taxon>Basidiomycota</taxon>
        <taxon>Pucciniomycotina</taxon>
        <taxon>Pucciniomycetes</taxon>
        <taxon>Pucciniales</taxon>
        <taxon>Pucciniaceae</taxon>
        <taxon>Puccinia</taxon>
    </lineage>
</organism>
<evidence type="ECO:0000256" key="1">
    <source>
        <dbReference type="ARBA" id="ARBA00004123"/>
    </source>
</evidence>
<accession>A0A0L6VR44</accession>
<dbReference type="InterPro" id="IPR052035">
    <property type="entry name" value="ZnF_BED_domain_contain"/>
</dbReference>
<dbReference type="EMBL" id="LAVV01001999">
    <property type="protein sequence ID" value="KNZ63161.1"/>
    <property type="molecule type" value="Genomic_DNA"/>
</dbReference>
<keyword evidence="4" id="KW-0862">Zinc</keyword>
<evidence type="ECO:0000313" key="7">
    <source>
        <dbReference type="Proteomes" id="UP000037035"/>
    </source>
</evidence>
<keyword evidence="5" id="KW-0539">Nucleus</keyword>
<protein>
    <recommendedName>
        <fullName evidence="8">HAT C-terminal dimerisation domain-containing protein</fullName>
    </recommendedName>
</protein>
<comment type="caution">
    <text evidence="6">The sequence shown here is derived from an EMBL/GenBank/DDBJ whole genome shotgun (WGS) entry which is preliminary data.</text>
</comment>
<dbReference type="GO" id="GO:0008270">
    <property type="term" value="F:zinc ion binding"/>
    <property type="evidence" value="ECO:0007669"/>
    <property type="project" value="UniProtKB-KW"/>
</dbReference>
<keyword evidence="7" id="KW-1185">Reference proteome</keyword>
<evidence type="ECO:0000313" key="6">
    <source>
        <dbReference type="EMBL" id="KNZ63161.1"/>
    </source>
</evidence>
<dbReference type="Proteomes" id="UP000037035">
    <property type="component" value="Unassembled WGS sequence"/>
</dbReference>
<dbReference type="InterPro" id="IPR012337">
    <property type="entry name" value="RNaseH-like_sf"/>
</dbReference>
<evidence type="ECO:0008006" key="8">
    <source>
        <dbReference type="Google" id="ProtNLM"/>
    </source>
</evidence>
<proteinExistence type="predicted"/>
<gene>
    <name evidence="6" type="ORF">VP01_117g4</name>
</gene>
<evidence type="ECO:0000256" key="5">
    <source>
        <dbReference type="ARBA" id="ARBA00023242"/>
    </source>
</evidence>
<reference evidence="6 7" key="1">
    <citation type="submission" date="2015-08" db="EMBL/GenBank/DDBJ databases">
        <title>Next Generation Sequencing and Analysis of the Genome of Puccinia sorghi L Schw, the Causal Agent of Maize Common Rust.</title>
        <authorList>
            <person name="Rochi L."/>
            <person name="Burguener G."/>
            <person name="Darino M."/>
            <person name="Turjanski A."/>
            <person name="Kreff E."/>
            <person name="Dieguez M.J."/>
            <person name="Sacco F."/>
        </authorList>
    </citation>
    <scope>NUCLEOTIDE SEQUENCE [LARGE SCALE GENOMIC DNA]</scope>
    <source>
        <strain evidence="6 7">RO10H11247</strain>
    </source>
</reference>
<evidence type="ECO:0000256" key="3">
    <source>
        <dbReference type="ARBA" id="ARBA00022771"/>
    </source>
</evidence>
<dbReference type="PANTHER" id="PTHR46481:SF10">
    <property type="entry name" value="ZINC FINGER BED DOMAIN-CONTAINING PROTEIN 39"/>
    <property type="match status" value="1"/>
</dbReference>
<dbReference type="AlphaFoldDB" id="A0A0L6VR44"/>
<sequence>MGHPYPAPSLPGTTQIRNNDAETWSAVSQLPSTNKSCADISGPSQEWEDMRLTAEERPDMNHEHLARIYNMKDPKRPKPVGVYSMDTYLKTSKLVKQPDLTTKSLKSAIVLFLAKCNLSFSIVEKKSFLCLLVLLNDEAESLVYKRHAIASHLTTFNIRMIEKIKADFLKPQPYISFTTDTWTSNNRTAFMAITTHFVDNKYKMQEITLGIPCIIGKSSFYFYFLFSFRRKLSLAMLGTNEEDKEENELPTSMIDSVSFNPRNSKTTSLYQCLMLRHNGTTLHMFQLAMKLKKSYAHFCSENDDLSKYMIKDNKWEQSRHIIAMLDPLGAATELLCQLIEPARRMFEKLNQYLQSALKKPIYICAMVIDPQVKMHFWKSQVEFYIEKDSNAESESSNKKQHKPKNPTLNQFNNKLNYDNILLALLTANISNPCKNGLLLPWCPCHQCPLRAGYLKRTPYNYLGLSFARA</sequence>
<comment type="subcellular location">
    <subcellularLocation>
        <location evidence="1">Nucleus</location>
    </subcellularLocation>
</comment>
<evidence type="ECO:0000256" key="4">
    <source>
        <dbReference type="ARBA" id="ARBA00022833"/>
    </source>
</evidence>